<sequence>MSSIAPSSARQVRLMARTGVLSGPTANLASGFVQANLAVLPRDLAYDFLLFCQRNPKPCPLLGVSEPGATSIPDLGDDLDIRTDVPRYRVWKKGVLVQELQDVTEIWREDLVTFALGCSFSFEEALLAAGVPVRHIEEGRNVPMFRSSIETTPSGVFSGPLVVSMRPMLPEQAIKAVQITGRFPSVHGAPIHLGDPETIGVNDLATPDYGDAVTIRPGEIPVFWACGVTPQAAIVRARPDFSITHAPGHMLLTDILNNRLSI</sequence>
<dbReference type="Gene3D" id="3.30.2040.10">
    <property type="entry name" value="PSTPO5379-like domain"/>
    <property type="match status" value="1"/>
</dbReference>
<keyword evidence="5" id="KW-1185">Reference proteome</keyword>
<dbReference type="FunFam" id="3.30.2040.10:FF:000001">
    <property type="entry name" value="D-glutamate cyclase, mitochondrial"/>
    <property type="match status" value="1"/>
</dbReference>
<dbReference type="AlphaFoldDB" id="A0A178Y7D5"/>
<dbReference type="PANTHER" id="PTHR32022">
    <property type="entry name" value="D-GLUTAMATE CYCLASE, MITOCHONDRIAL"/>
    <property type="match status" value="1"/>
</dbReference>
<dbReference type="Proteomes" id="UP000078507">
    <property type="component" value="Unassembled WGS sequence"/>
</dbReference>
<evidence type="ECO:0000313" key="4">
    <source>
        <dbReference type="EMBL" id="OAP43092.1"/>
    </source>
</evidence>
<dbReference type="InterPro" id="IPR016938">
    <property type="entry name" value="UPF0317"/>
</dbReference>
<gene>
    <name evidence="4" type="ORF">ATB98_15750</name>
</gene>
<proteinExistence type="inferred from homology"/>
<name>A0A178Y7D5_SINSA</name>
<dbReference type="HAMAP" id="MF_01830">
    <property type="entry name" value="Hydro_lyase"/>
    <property type="match status" value="1"/>
</dbReference>
<evidence type="ECO:0000256" key="2">
    <source>
        <dbReference type="ARBA" id="ARBA00023239"/>
    </source>
</evidence>
<dbReference type="PIRSF" id="PIRSF029755">
    <property type="entry name" value="UCP029755"/>
    <property type="match status" value="1"/>
</dbReference>
<dbReference type="GO" id="GO:0016829">
    <property type="term" value="F:lyase activity"/>
    <property type="evidence" value="ECO:0007669"/>
    <property type="project" value="UniProtKB-KW"/>
</dbReference>
<organism evidence="4 5">
    <name type="scientific">Sinorhizobium saheli</name>
    <dbReference type="NCBI Taxonomy" id="36856"/>
    <lineage>
        <taxon>Bacteria</taxon>
        <taxon>Pseudomonadati</taxon>
        <taxon>Pseudomonadota</taxon>
        <taxon>Alphaproteobacteria</taxon>
        <taxon>Hyphomicrobiales</taxon>
        <taxon>Rhizobiaceae</taxon>
        <taxon>Sinorhizobium/Ensifer group</taxon>
        <taxon>Sinorhizobium</taxon>
    </lineage>
</organism>
<dbReference type="NCBIfam" id="NF003969">
    <property type="entry name" value="PRK05463.1"/>
    <property type="match status" value="1"/>
</dbReference>
<keyword evidence="2 3" id="KW-0456">Lyase</keyword>
<dbReference type="PANTHER" id="PTHR32022:SF10">
    <property type="entry name" value="D-GLUTAMATE CYCLASE, MITOCHONDRIAL"/>
    <property type="match status" value="1"/>
</dbReference>
<dbReference type="Gene3D" id="3.40.1640.10">
    <property type="entry name" value="PSTPO5379-like"/>
    <property type="match status" value="1"/>
</dbReference>
<dbReference type="STRING" id="36856.ATB98_15750"/>
<evidence type="ECO:0000256" key="3">
    <source>
        <dbReference type="HAMAP-Rule" id="MF_01830"/>
    </source>
</evidence>
<comment type="similarity">
    <text evidence="1 3">Belongs to the D-glutamate cyclase family.</text>
</comment>
<dbReference type="OrthoDB" id="149585at2"/>
<dbReference type="EC" id="4.2.1.-" evidence="3"/>
<protein>
    <recommendedName>
        <fullName evidence="3">Putative hydro-lyase ATB98_15750</fullName>
        <ecNumber evidence="3">4.2.1.-</ecNumber>
    </recommendedName>
</protein>
<dbReference type="InterPro" id="IPR038021">
    <property type="entry name" value="Putative_hydro-lyase"/>
</dbReference>
<dbReference type="RefSeq" id="WP_066876289.1">
    <property type="nucleotide sequence ID" value="NZ_LNQB01000081.1"/>
</dbReference>
<dbReference type="Pfam" id="PF07286">
    <property type="entry name" value="D-Glu_cyclase"/>
    <property type="match status" value="1"/>
</dbReference>
<evidence type="ECO:0000256" key="1">
    <source>
        <dbReference type="ARBA" id="ARBA00007896"/>
    </source>
</evidence>
<dbReference type="SUPFAM" id="SSF160920">
    <property type="entry name" value="PSTPO5379-like"/>
    <property type="match status" value="1"/>
</dbReference>
<dbReference type="EMBL" id="LNQB01000081">
    <property type="protein sequence ID" value="OAP43092.1"/>
    <property type="molecule type" value="Genomic_DNA"/>
</dbReference>
<evidence type="ECO:0000313" key="5">
    <source>
        <dbReference type="Proteomes" id="UP000078507"/>
    </source>
</evidence>
<comment type="caution">
    <text evidence="4">The sequence shown here is derived from an EMBL/GenBank/DDBJ whole genome shotgun (WGS) entry which is preliminary data.</text>
</comment>
<dbReference type="InterPro" id="IPR009906">
    <property type="entry name" value="D-Glu_cyclase"/>
</dbReference>
<accession>A0A178Y7D5</accession>
<reference evidence="4 5" key="1">
    <citation type="submission" date="2015-11" db="EMBL/GenBank/DDBJ databases">
        <title>Ensifer anhuiense sp. nov., an effective nitrogen fixation bacterium with Glycine soja.</title>
        <authorList>
            <person name="Yan H."/>
            <person name="Chen W."/>
        </authorList>
    </citation>
    <scope>NUCLEOTIDE SEQUENCE [LARGE SCALE GENOMIC DNA]</scope>
    <source>
        <strain evidence="4 5">LMG 7837</strain>
    </source>
</reference>